<dbReference type="RefSeq" id="WP_157306182.1">
    <property type="nucleotide sequence ID" value="NZ_WRXN01000004.1"/>
</dbReference>
<dbReference type="SMART" id="SM00421">
    <property type="entry name" value="HTH_LUXR"/>
    <property type="match status" value="1"/>
</dbReference>
<dbReference type="InterPro" id="IPR016032">
    <property type="entry name" value="Sig_transdc_resp-reg_C-effctor"/>
</dbReference>
<comment type="caution">
    <text evidence="4">The sequence shown here is derived from an EMBL/GenBank/DDBJ whole genome shotgun (WGS) entry which is preliminary data.</text>
</comment>
<evidence type="ECO:0000259" key="3">
    <source>
        <dbReference type="PROSITE" id="PS00622"/>
    </source>
</evidence>
<dbReference type="GO" id="GO:0006355">
    <property type="term" value="P:regulation of DNA-templated transcription"/>
    <property type="evidence" value="ECO:0007669"/>
    <property type="project" value="InterPro"/>
</dbReference>
<feature type="transmembrane region" description="Helical" evidence="2">
    <location>
        <begin position="408"/>
        <end position="428"/>
    </location>
</feature>
<dbReference type="SUPFAM" id="SSF46894">
    <property type="entry name" value="C-terminal effector domain of the bipartite response regulators"/>
    <property type="match status" value="1"/>
</dbReference>
<keyword evidence="2" id="KW-1133">Transmembrane helix</keyword>
<dbReference type="PROSITE" id="PS00622">
    <property type="entry name" value="HTH_LUXR_1"/>
    <property type="match status" value="1"/>
</dbReference>
<dbReference type="AlphaFoldDB" id="A0A7K1U392"/>
<dbReference type="Gene3D" id="1.10.10.10">
    <property type="entry name" value="Winged helix-like DNA-binding domain superfamily/Winged helix DNA-binding domain"/>
    <property type="match status" value="1"/>
</dbReference>
<dbReference type="EMBL" id="WRXN01000004">
    <property type="protein sequence ID" value="MVT08756.1"/>
    <property type="molecule type" value="Genomic_DNA"/>
</dbReference>
<name>A0A7K1U392_9BACT</name>
<keyword evidence="2" id="KW-0812">Transmembrane</keyword>
<evidence type="ECO:0000256" key="2">
    <source>
        <dbReference type="SAM" id="Phobius"/>
    </source>
</evidence>
<organism evidence="4 5">
    <name type="scientific">Chitinophaga tropicalis</name>
    <dbReference type="NCBI Taxonomy" id="2683588"/>
    <lineage>
        <taxon>Bacteria</taxon>
        <taxon>Pseudomonadati</taxon>
        <taxon>Bacteroidota</taxon>
        <taxon>Chitinophagia</taxon>
        <taxon>Chitinophagales</taxon>
        <taxon>Chitinophagaceae</taxon>
        <taxon>Chitinophaga</taxon>
    </lineage>
</organism>
<feature type="domain" description="HTH luxR-type" evidence="3">
    <location>
        <begin position="563"/>
        <end position="590"/>
    </location>
</feature>
<sequence>MLRNAFTISLLTFFPLFAFTQQRYIDSLEERLGHANLSAYEKVVAKCKLTRACFETNIDKALSLTDAAADAPGADAKAWLYATRVHLLVQKKNKPAAYAALDSALICERMAKDPLARGMVWLRNGWLDLIDNENDLAVSKLLKALEFFKTNDGSAYAALTCHYLASIYSYGTDTSRQADYAKKSYAHALRNGEPDVLNTGYYTMGQYFYDRYKLSREQHYLLDSALSYYSRSILLSDRERGRILIRSNTAAVALNIANIYFQHYPASFKDSVFHYLDIAERIATETRQMEILINCYGMRSEYALRNNNAEEAEQILLTALSEADISQVTMPLTKSRIYGALARVAEQRNDTKKALAYLKSYVSNNEEAFSQEKISNARKIDARYRTAQQEQKIALLEQEAAFREKRNLLYISLGITGVAALSFLLVSYNYRLKSSMRKQELIDKEKEEVILKVKLKEAETSQLLAEQLLLRERQERLEKELLAEQLRKEEKNQLMEMLADKETIGNEQIRRLIKRQQQLDEEYEDHKTDFVEVHTAFFEQLQQHAGDTLTRLDMKYCSYILMGLSNKEISTRLNIEPKSIRMARYRLKQKLGLGKDDSLDNFIKTLG</sequence>
<evidence type="ECO:0000256" key="1">
    <source>
        <dbReference type="SAM" id="Coils"/>
    </source>
</evidence>
<feature type="coiled-coil region" evidence="1">
    <location>
        <begin position="469"/>
        <end position="529"/>
    </location>
</feature>
<dbReference type="GO" id="GO:0003677">
    <property type="term" value="F:DNA binding"/>
    <property type="evidence" value="ECO:0007669"/>
    <property type="project" value="InterPro"/>
</dbReference>
<keyword evidence="5" id="KW-1185">Reference proteome</keyword>
<evidence type="ECO:0000313" key="4">
    <source>
        <dbReference type="EMBL" id="MVT08756.1"/>
    </source>
</evidence>
<gene>
    <name evidence="4" type="ORF">GO493_10820</name>
</gene>
<protein>
    <submittedName>
        <fullName evidence="4">LuxR family transcriptional regulator</fullName>
    </submittedName>
</protein>
<keyword evidence="2" id="KW-0472">Membrane</keyword>
<dbReference type="Pfam" id="PF00196">
    <property type="entry name" value="GerE"/>
    <property type="match status" value="1"/>
</dbReference>
<accession>A0A7K1U392</accession>
<reference evidence="4 5" key="1">
    <citation type="submission" date="2019-12" db="EMBL/GenBank/DDBJ databases">
        <title>Chitinophaga sp. strain ysch24 (GDMCC 1.1355), whole genome shotgun sequence.</title>
        <authorList>
            <person name="Zhang X."/>
        </authorList>
    </citation>
    <scope>NUCLEOTIDE SEQUENCE [LARGE SCALE GENOMIC DNA]</scope>
    <source>
        <strain evidence="5">ysch24</strain>
    </source>
</reference>
<proteinExistence type="predicted"/>
<dbReference type="InterPro" id="IPR000792">
    <property type="entry name" value="Tscrpt_reg_LuxR_C"/>
</dbReference>
<dbReference type="InterPro" id="IPR036388">
    <property type="entry name" value="WH-like_DNA-bd_sf"/>
</dbReference>
<evidence type="ECO:0000313" key="5">
    <source>
        <dbReference type="Proteomes" id="UP000461730"/>
    </source>
</evidence>
<keyword evidence="1" id="KW-0175">Coiled coil</keyword>
<dbReference type="Proteomes" id="UP000461730">
    <property type="component" value="Unassembled WGS sequence"/>
</dbReference>